<dbReference type="Pfam" id="PF13616">
    <property type="entry name" value="Rotamase_3"/>
    <property type="match status" value="1"/>
</dbReference>
<evidence type="ECO:0000256" key="3">
    <source>
        <dbReference type="ARBA" id="ARBA00007656"/>
    </source>
</evidence>
<organism evidence="14 15">
    <name type="scientific">Escherichia coli</name>
    <dbReference type="NCBI Taxonomy" id="562"/>
    <lineage>
        <taxon>Bacteria</taxon>
        <taxon>Pseudomonadati</taxon>
        <taxon>Pseudomonadota</taxon>
        <taxon>Gammaproteobacteria</taxon>
        <taxon>Enterobacterales</taxon>
        <taxon>Enterobacteriaceae</taxon>
        <taxon>Escherichia</taxon>
    </lineage>
</organism>
<comment type="similarity">
    <text evidence="3">Belongs to the PpiC/parvulin rotamase family.</text>
</comment>
<proteinExistence type="inferred from homology"/>
<dbReference type="PROSITE" id="PS01096">
    <property type="entry name" value="PPIC_PPIASE_1"/>
    <property type="match status" value="1"/>
</dbReference>
<evidence type="ECO:0000256" key="9">
    <source>
        <dbReference type="ARBA" id="ARBA00041926"/>
    </source>
</evidence>
<dbReference type="EC" id="5.2.1.8" evidence="4"/>
<dbReference type="Gene3D" id="3.10.50.40">
    <property type="match status" value="1"/>
</dbReference>
<dbReference type="AlphaFoldDB" id="A0A376L4E1"/>
<dbReference type="PROSITE" id="PS50198">
    <property type="entry name" value="PPIC_PPIASE_2"/>
    <property type="match status" value="1"/>
</dbReference>
<evidence type="ECO:0000256" key="1">
    <source>
        <dbReference type="ARBA" id="ARBA00000971"/>
    </source>
</evidence>
<dbReference type="GO" id="GO:0003755">
    <property type="term" value="F:peptidyl-prolyl cis-trans isomerase activity"/>
    <property type="evidence" value="ECO:0007669"/>
    <property type="project" value="UniProtKB-KW"/>
</dbReference>
<dbReference type="Proteomes" id="UP000255460">
    <property type="component" value="Unassembled WGS sequence"/>
</dbReference>
<dbReference type="InterPro" id="IPR046357">
    <property type="entry name" value="PPIase_dom_sf"/>
</dbReference>
<sequence>MLKSPPDNYSLKARSWQKQQQHCISLVKEEKLALDLLEQIKNGADFGKLAKKHSICPSGKRGGDLGEFRQGQMVPAFDKVVFSCPVLEPTGPLHTQFGYHIIKVLYRN</sequence>
<reference evidence="14 15" key="1">
    <citation type="submission" date="2018-06" db="EMBL/GenBank/DDBJ databases">
        <authorList>
            <consortium name="Pathogen Informatics"/>
            <person name="Doyle S."/>
        </authorList>
    </citation>
    <scope>NUCLEOTIDE SEQUENCE [LARGE SCALE GENOMIC DNA]</scope>
    <source>
        <strain evidence="14 15">NCTC10418</strain>
    </source>
</reference>
<dbReference type="InterPro" id="IPR000297">
    <property type="entry name" value="PPIase_PpiC"/>
</dbReference>
<keyword evidence="6 12" id="KW-0697">Rotamase</keyword>
<protein>
    <recommendedName>
        <fullName evidence="8">Peptidyl-prolyl cis-trans isomerase C</fullName>
        <ecNumber evidence="4">5.2.1.8</ecNumber>
    </recommendedName>
    <alternativeName>
        <fullName evidence="10">Parvulin</fullName>
    </alternativeName>
    <alternativeName>
        <fullName evidence="9">Rotamase C</fullName>
    </alternativeName>
</protein>
<evidence type="ECO:0000256" key="6">
    <source>
        <dbReference type="ARBA" id="ARBA00023110"/>
    </source>
</evidence>
<feature type="domain" description="PpiC" evidence="13">
    <location>
        <begin position="26"/>
        <end position="106"/>
    </location>
</feature>
<dbReference type="FunFam" id="3.10.50.40:FF:000003">
    <property type="entry name" value="Peptidylprolyl isomerase"/>
    <property type="match status" value="1"/>
</dbReference>
<dbReference type="EMBL" id="UFZQ01000001">
    <property type="protein sequence ID" value="STE89719.1"/>
    <property type="molecule type" value="Genomic_DNA"/>
</dbReference>
<evidence type="ECO:0000313" key="14">
    <source>
        <dbReference type="EMBL" id="STE89719.1"/>
    </source>
</evidence>
<evidence type="ECO:0000313" key="15">
    <source>
        <dbReference type="Proteomes" id="UP000255460"/>
    </source>
</evidence>
<dbReference type="PANTHER" id="PTHR43629">
    <property type="entry name" value="PEPTIDYL-PROLYL CIS-TRANS ISOMERASE"/>
    <property type="match status" value="1"/>
</dbReference>
<comment type="catalytic activity">
    <reaction evidence="1">
        <text>[protein]-peptidylproline (omega=180) = [protein]-peptidylproline (omega=0)</text>
        <dbReference type="Rhea" id="RHEA:16237"/>
        <dbReference type="Rhea" id="RHEA-COMP:10747"/>
        <dbReference type="Rhea" id="RHEA-COMP:10748"/>
        <dbReference type="ChEBI" id="CHEBI:83833"/>
        <dbReference type="ChEBI" id="CHEBI:83834"/>
        <dbReference type="EC" id="5.2.1.8"/>
    </reaction>
</comment>
<dbReference type="InterPro" id="IPR023058">
    <property type="entry name" value="PPIase_PpiC_CS"/>
</dbReference>
<dbReference type="NCBIfam" id="NF011969">
    <property type="entry name" value="PRK15441.1"/>
    <property type="match status" value="1"/>
</dbReference>
<gene>
    <name evidence="14" type="primary">ppiC</name>
    <name evidence="14" type="ORF">NCTC10418_07480</name>
</gene>
<keyword evidence="7 12" id="KW-0413">Isomerase</keyword>
<evidence type="ECO:0000256" key="11">
    <source>
        <dbReference type="ARBA" id="ARBA00046231"/>
    </source>
</evidence>
<accession>A0A376L4E1</accession>
<evidence type="ECO:0000256" key="12">
    <source>
        <dbReference type="PROSITE-ProRule" id="PRU00278"/>
    </source>
</evidence>
<name>A0A376L4E1_ECOLX</name>
<dbReference type="PANTHER" id="PTHR43629:SF3">
    <property type="entry name" value="PEPTIDYL-PROLYL CIS-TRANS ISOMERASE C"/>
    <property type="match status" value="1"/>
</dbReference>
<dbReference type="GO" id="GO:0005737">
    <property type="term" value="C:cytoplasm"/>
    <property type="evidence" value="ECO:0007669"/>
    <property type="project" value="UniProtKB-SubCell"/>
</dbReference>
<evidence type="ECO:0000256" key="10">
    <source>
        <dbReference type="ARBA" id="ARBA00043072"/>
    </source>
</evidence>
<evidence type="ECO:0000256" key="7">
    <source>
        <dbReference type="ARBA" id="ARBA00023235"/>
    </source>
</evidence>
<evidence type="ECO:0000256" key="2">
    <source>
        <dbReference type="ARBA" id="ARBA00004496"/>
    </source>
</evidence>
<comment type="subcellular location">
    <subcellularLocation>
        <location evidence="2">Cytoplasm</location>
    </subcellularLocation>
</comment>
<evidence type="ECO:0000256" key="5">
    <source>
        <dbReference type="ARBA" id="ARBA00022490"/>
    </source>
</evidence>
<keyword evidence="5" id="KW-0963">Cytoplasm</keyword>
<comment type="function">
    <text evidence="11">PPIases accelerate the folding of proteins. It prefers amino acid residues with hydrophobic side chains like leucine and phenylalanine in the P1 position of the peptides substrates.</text>
</comment>
<evidence type="ECO:0000256" key="8">
    <source>
        <dbReference type="ARBA" id="ARBA00040926"/>
    </source>
</evidence>
<dbReference type="SUPFAM" id="SSF54534">
    <property type="entry name" value="FKBP-like"/>
    <property type="match status" value="1"/>
</dbReference>
<evidence type="ECO:0000256" key="4">
    <source>
        <dbReference type="ARBA" id="ARBA00013194"/>
    </source>
</evidence>
<dbReference type="InterPro" id="IPR052204">
    <property type="entry name" value="PpiC/parvulin_rotamase"/>
</dbReference>
<evidence type="ECO:0000259" key="13">
    <source>
        <dbReference type="PROSITE" id="PS50198"/>
    </source>
</evidence>